<keyword evidence="4" id="KW-0611">Plant defense</keyword>
<evidence type="ECO:0000256" key="9">
    <source>
        <dbReference type="SAM" id="Phobius"/>
    </source>
</evidence>
<keyword evidence="5 9" id="KW-1133">Transmembrane helix</keyword>
<evidence type="ECO:0000256" key="10">
    <source>
        <dbReference type="SAM" id="SignalP"/>
    </source>
</evidence>
<evidence type="ECO:0000256" key="3">
    <source>
        <dbReference type="ARBA" id="ARBA00022692"/>
    </source>
</evidence>
<feature type="coiled-coil region" evidence="8">
    <location>
        <begin position="529"/>
        <end position="559"/>
    </location>
</feature>
<evidence type="ECO:0000313" key="12">
    <source>
        <dbReference type="Proteomes" id="UP000009168"/>
    </source>
</evidence>
<dbReference type="EMBL" id="GG662749">
    <property type="protein sequence ID" value="EAR90259.2"/>
    <property type="molecule type" value="Genomic_DNA"/>
</dbReference>
<feature type="transmembrane region" description="Helical" evidence="9">
    <location>
        <begin position="313"/>
        <end position="333"/>
    </location>
</feature>
<feature type="transmembrane region" description="Helical" evidence="9">
    <location>
        <begin position="80"/>
        <end position="99"/>
    </location>
</feature>
<feature type="transmembrane region" description="Helical" evidence="9">
    <location>
        <begin position="152"/>
        <end position="175"/>
    </location>
</feature>
<feature type="transmembrane region" description="Helical" evidence="9">
    <location>
        <begin position="430"/>
        <end position="458"/>
    </location>
</feature>
<accession>Q22XW5</accession>
<dbReference type="InterPro" id="IPR011992">
    <property type="entry name" value="EF-hand-dom_pair"/>
</dbReference>
<dbReference type="eggNOG" id="ENOG502T18S">
    <property type="taxonomic scope" value="Eukaryota"/>
</dbReference>
<evidence type="ECO:0000256" key="8">
    <source>
        <dbReference type="SAM" id="Coils"/>
    </source>
</evidence>
<gene>
    <name evidence="11" type="ORF">TTHERM_00357060</name>
</gene>
<name>Q22XW5_TETTS</name>
<evidence type="ECO:0000256" key="1">
    <source>
        <dbReference type="ARBA" id="ARBA00004141"/>
    </source>
</evidence>
<dbReference type="OMA" id="RDPMANI"/>
<dbReference type="PANTHER" id="PTHR31942">
    <property type="entry name" value="MLO-LIKE PROTEIN 1"/>
    <property type="match status" value="1"/>
</dbReference>
<dbReference type="InParanoid" id="Q22XW5"/>
<feature type="transmembrane region" description="Helical" evidence="9">
    <location>
        <begin position="120"/>
        <end position="140"/>
    </location>
</feature>
<dbReference type="HOGENOM" id="CLU_396657_0_0_1"/>
<dbReference type="GO" id="GO:0016020">
    <property type="term" value="C:membrane"/>
    <property type="evidence" value="ECO:0007669"/>
    <property type="project" value="UniProtKB-SubCell"/>
</dbReference>
<proteinExistence type="inferred from homology"/>
<evidence type="ECO:0000313" key="11">
    <source>
        <dbReference type="EMBL" id="EAR90259.2"/>
    </source>
</evidence>
<feature type="transmembrane region" description="Helical" evidence="9">
    <location>
        <begin position="286"/>
        <end position="307"/>
    </location>
</feature>
<dbReference type="OrthoDB" id="10681768at2759"/>
<comment type="similarity">
    <text evidence="2">Belongs to the MLO family.</text>
</comment>
<protein>
    <submittedName>
        <fullName evidence="11">Transmembrane protein, putative</fullName>
    </submittedName>
</protein>
<dbReference type="AlphaFoldDB" id="Q22XW5"/>
<dbReference type="PANTHER" id="PTHR31942:SF52">
    <property type="entry name" value="MLO-LIKE PROTEIN 1"/>
    <property type="match status" value="1"/>
</dbReference>
<feature type="chain" id="PRO_5004201392" evidence="10">
    <location>
        <begin position="24"/>
        <end position="695"/>
    </location>
</feature>
<keyword evidence="3 9" id="KW-0812">Transmembrane</keyword>
<comment type="subcellular location">
    <subcellularLocation>
        <location evidence="1">Membrane</location>
        <topology evidence="1">Multi-pass membrane protein</topology>
    </subcellularLocation>
</comment>
<reference evidence="12" key="1">
    <citation type="journal article" date="2006" name="PLoS Biol.">
        <title>Macronuclear genome sequence of the ciliate Tetrahymena thermophila, a model eukaryote.</title>
        <authorList>
            <person name="Eisen J.A."/>
            <person name="Coyne R.S."/>
            <person name="Wu M."/>
            <person name="Wu D."/>
            <person name="Thiagarajan M."/>
            <person name="Wortman J.R."/>
            <person name="Badger J.H."/>
            <person name="Ren Q."/>
            <person name="Amedeo P."/>
            <person name="Jones K.M."/>
            <person name="Tallon L.J."/>
            <person name="Delcher A.L."/>
            <person name="Salzberg S.L."/>
            <person name="Silva J.C."/>
            <person name="Haas B.J."/>
            <person name="Majoros W.H."/>
            <person name="Farzad M."/>
            <person name="Carlton J.M."/>
            <person name="Smith R.K. Jr."/>
            <person name="Garg J."/>
            <person name="Pearlman R.E."/>
            <person name="Karrer K.M."/>
            <person name="Sun L."/>
            <person name="Manning G."/>
            <person name="Elde N.C."/>
            <person name="Turkewitz A.P."/>
            <person name="Asai D.J."/>
            <person name="Wilkes D.E."/>
            <person name="Wang Y."/>
            <person name="Cai H."/>
            <person name="Collins K."/>
            <person name="Stewart B.A."/>
            <person name="Lee S.R."/>
            <person name="Wilamowska K."/>
            <person name="Weinberg Z."/>
            <person name="Ruzzo W.L."/>
            <person name="Wloga D."/>
            <person name="Gaertig J."/>
            <person name="Frankel J."/>
            <person name="Tsao C.-C."/>
            <person name="Gorovsky M.A."/>
            <person name="Keeling P.J."/>
            <person name="Waller R.F."/>
            <person name="Patron N.J."/>
            <person name="Cherry J.M."/>
            <person name="Stover N.A."/>
            <person name="Krieger C.J."/>
            <person name="del Toro C."/>
            <person name="Ryder H.F."/>
            <person name="Williamson S.C."/>
            <person name="Barbeau R.A."/>
            <person name="Hamilton E.P."/>
            <person name="Orias E."/>
        </authorList>
    </citation>
    <scope>NUCLEOTIDE SEQUENCE [LARGE SCALE GENOMIC DNA]</scope>
    <source>
        <strain evidence="12">SB210</strain>
    </source>
</reference>
<keyword evidence="10" id="KW-0732">Signal</keyword>
<evidence type="ECO:0000256" key="7">
    <source>
        <dbReference type="ARBA" id="ARBA00023265"/>
    </source>
</evidence>
<dbReference type="RefSeq" id="XP_001010504.2">
    <property type="nucleotide sequence ID" value="XM_001010504.2"/>
</dbReference>
<dbReference type="GO" id="GO:0006952">
    <property type="term" value="P:defense response"/>
    <property type="evidence" value="ECO:0007669"/>
    <property type="project" value="UniProtKB-KW"/>
</dbReference>
<keyword evidence="12" id="KW-1185">Reference proteome</keyword>
<organism evidence="11 12">
    <name type="scientific">Tetrahymena thermophila (strain SB210)</name>
    <dbReference type="NCBI Taxonomy" id="312017"/>
    <lineage>
        <taxon>Eukaryota</taxon>
        <taxon>Sar</taxon>
        <taxon>Alveolata</taxon>
        <taxon>Ciliophora</taxon>
        <taxon>Intramacronucleata</taxon>
        <taxon>Oligohymenophorea</taxon>
        <taxon>Hymenostomatida</taxon>
        <taxon>Tetrahymenina</taxon>
        <taxon>Tetrahymenidae</taxon>
        <taxon>Tetrahymena</taxon>
    </lineage>
</organism>
<dbReference type="GeneID" id="7845190"/>
<evidence type="ECO:0000256" key="5">
    <source>
        <dbReference type="ARBA" id="ARBA00022989"/>
    </source>
</evidence>
<dbReference type="Proteomes" id="UP000009168">
    <property type="component" value="Unassembled WGS sequence"/>
</dbReference>
<keyword evidence="6 9" id="KW-0472">Membrane</keyword>
<evidence type="ECO:0000256" key="6">
    <source>
        <dbReference type="ARBA" id="ARBA00023136"/>
    </source>
</evidence>
<dbReference type="InterPro" id="IPR004326">
    <property type="entry name" value="Mlo"/>
</dbReference>
<feature type="signal peptide" evidence="10">
    <location>
        <begin position="1"/>
        <end position="23"/>
    </location>
</feature>
<keyword evidence="7" id="KW-0568">Pathogenesis-related protein</keyword>
<evidence type="ECO:0000256" key="2">
    <source>
        <dbReference type="ARBA" id="ARBA00006574"/>
    </source>
</evidence>
<sequence length="695" mass="83564">MNIKQYILTVSFLLCLYLEYAKGESILEAQQKIIERDYQISRQFTMTNLEKQYENLKRQPKFIQFIQRSFSQIKKKEQTIQIYGFLFFLIFLIVYFLALSIKNQIKTTLKMKLFRLINNILGDISIILFISSLILIINYYDGFSFLDSYLYLDSLCMAIAIFSIIWLFIGVYNILVSQTQSKIWREYEKQIPNRKVIKNDYENLHMLINHSRYYPENRIEQVVYTSQQYTELKVKRDILEYFLMRQEFIAPSYQPTCTENFLREDFDFSNYLIRCLGELGKQVFKINGYSMIILIFLIGLRLFLSWLDEENDYSFYIMSSIPLIIMLFLIVFLRKVMINYRMLVNIVDSPVEVKFTEFEKNRDPMANIDRLRQPQYLLLPYDLESQYNQHEKLFWFNKPEISYQFIHIPLFIQSVWMIEMLYEYYTPKIYLYYLLLSLSVGFSFISVFILIPALFYYVTIVTNIQMLKKKQIIQKVVFDQRRFKARQIEKFSQYLNDEARNQGRSNVSFREAYIEKKQYDDIRDSFQFHQQLEKKQQNEQEHQEEADEESQQHKELEVTLDKFVSVVKQLGSTLNYTAFKILVRRCVSKEKGTTVTYENFVKYLKEKQAFFGVDANEFIQLLFTEVFNENVRQENKQLISEKRLRKIIKQSKIFTTNTEIDDIIEEVNYLHSDGVNISIPVLVDYITDTVECYPK</sequence>
<keyword evidence="8" id="KW-0175">Coiled coil</keyword>
<dbReference type="SUPFAM" id="SSF47473">
    <property type="entry name" value="EF-hand"/>
    <property type="match status" value="1"/>
</dbReference>
<dbReference type="KEGG" id="tet:TTHERM_00357060"/>
<evidence type="ECO:0000256" key="4">
    <source>
        <dbReference type="ARBA" id="ARBA00022821"/>
    </source>
</evidence>